<dbReference type="InterPro" id="IPR028994">
    <property type="entry name" value="Integrin_alpha_N"/>
</dbReference>
<dbReference type="PANTHER" id="PTHR44103">
    <property type="entry name" value="PROPROTEIN CONVERTASE P"/>
    <property type="match status" value="1"/>
</dbReference>
<reference evidence="3 4" key="1">
    <citation type="submission" date="2019-02" db="EMBL/GenBank/DDBJ databases">
        <title>Deep-cultivation of Planctomycetes and their phenomic and genomic characterization uncovers novel biology.</title>
        <authorList>
            <person name="Wiegand S."/>
            <person name="Jogler M."/>
            <person name="Boedeker C."/>
            <person name="Pinto D."/>
            <person name="Vollmers J."/>
            <person name="Rivas-Marin E."/>
            <person name="Kohn T."/>
            <person name="Peeters S.H."/>
            <person name="Heuer A."/>
            <person name="Rast P."/>
            <person name="Oberbeckmann S."/>
            <person name="Bunk B."/>
            <person name="Jeske O."/>
            <person name="Meyerdierks A."/>
            <person name="Storesund J.E."/>
            <person name="Kallscheuer N."/>
            <person name="Luecker S."/>
            <person name="Lage O.M."/>
            <person name="Pohl T."/>
            <person name="Merkel B.J."/>
            <person name="Hornburger P."/>
            <person name="Mueller R.-W."/>
            <person name="Bruemmer F."/>
            <person name="Labrenz M."/>
            <person name="Spormann A.M."/>
            <person name="Op den Camp H."/>
            <person name="Overmann J."/>
            <person name="Amann R."/>
            <person name="Jetten M.S.M."/>
            <person name="Mascher T."/>
            <person name="Medema M.H."/>
            <person name="Devos D.P."/>
            <person name="Kaster A.-K."/>
            <person name="Ovreas L."/>
            <person name="Rohde M."/>
            <person name="Galperin M.Y."/>
            <person name="Jogler C."/>
        </authorList>
    </citation>
    <scope>NUCLEOTIDE SEQUENCE [LARGE SCALE GENOMIC DNA]</scope>
    <source>
        <strain evidence="3 4">Pla85_3_4</strain>
    </source>
</reference>
<dbReference type="InterPro" id="IPR013517">
    <property type="entry name" value="FG-GAP"/>
</dbReference>
<keyword evidence="4" id="KW-1185">Reference proteome</keyword>
<evidence type="ECO:0000313" key="3">
    <source>
        <dbReference type="EMBL" id="QDU93093.1"/>
    </source>
</evidence>
<accession>A0A518DMP1</accession>
<name>A0A518DMP1_9BACT</name>
<dbReference type="RefSeq" id="WP_145049598.1">
    <property type="nucleotide sequence ID" value="NZ_CP036433.1"/>
</dbReference>
<keyword evidence="1 2" id="KW-0732">Signal</keyword>
<evidence type="ECO:0000313" key="4">
    <source>
        <dbReference type="Proteomes" id="UP000317648"/>
    </source>
</evidence>
<gene>
    <name evidence="3" type="ORF">Pla8534_08720</name>
</gene>
<evidence type="ECO:0000256" key="1">
    <source>
        <dbReference type="ARBA" id="ARBA00022729"/>
    </source>
</evidence>
<dbReference type="Pfam" id="PF13517">
    <property type="entry name" value="FG-GAP_3"/>
    <property type="match status" value="2"/>
</dbReference>
<dbReference type="PANTHER" id="PTHR44103:SF1">
    <property type="entry name" value="PROPROTEIN CONVERTASE P"/>
    <property type="match status" value="1"/>
</dbReference>
<sequence precursor="true">MLSARPIFGWLSQAATGLALAVAVGGSALAAENGTHTLRTFRKIALTDKFFSEGMHQGDFNHDGKTDVVAGPYWYAGPDFQTAHQIWEPKEFDPHGYSDAFLMFVGDFNDDGWDDPLVVGFPGKEAFWYENPRGEGDWKRHTAFPVVDNESPCFGDINGDGRPELLFHTQGVVGYASYNPKQPQAEWTFHAVSEKGSWSRFQHGFGFGDINGDSRPDLMMREGWWEQPAQPQEGPWTFHKFDFGSGGAQMFAYDIDGDGDNDVVTSLQAHGYGVVWFENQPTADGQIGFEKHTIVGAETSENAYGVKFSQPHAIDLADVDGDGLLDIITGKRYWAHGPKGDQEPGAPAVNYWFQLVRGDDGAEFVPHQIDDDSGVGTQVIAADVTNDGLVDVIVGNKKGHFVFVQETQQVDEAAWRAAQPKKKTK</sequence>
<feature type="chain" id="PRO_5021938887" evidence="2">
    <location>
        <begin position="31"/>
        <end position="425"/>
    </location>
</feature>
<proteinExistence type="predicted"/>
<protein>
    <submittedName>
        <fullName evidence="3">FG-GAP repeat protein</fullName>
    </submittedName>
</protein>
<dbReference type="OrthoDB" id="228608at2"/>
<organism evidence="3 4">
    <name type="scientific">Lignipirellula cremea</name>
    <dbReference type="NCBI Taxonomy" id="2528010"/>
    <lineage>
        <taxon>Bacteria</taxon>
        <taxon>Pseudomonadati</taxon>
        <taxon>Planctomycetota</taxon>
        <taxon>Planctomycetia</taxon>
        <taxon>Pirellulales</taxon>
        <taxon>Pirellulaceae</taxon>
        <taxon>Lignipirellula</taxon>
    </lineage>
</organism>
<dbReference type="SUPFAM" id="SSF69318">
    <property type="entry name" value="Integrin alpha N-terminal domain"/>
    <property type="match status" value="1"/>
</dbReference>
<dbReference type="KEGG" id="lcre:Pla8534_08720"/>
<dbReference type="Gene3D" id="2.130.10.130">
    <property type="entry name" value="Integrin alpha, N-terminal"/>
    <property type="match status" value="3"/>
</dbReference>
<dbReference type="Proteomes" id="UP000317648">
    <property type="component" value="Chromosome"/>
</dbReference>
<feature type="signal peptide" evidence="2">
    <location>
        <begin position="1"/>
        <end position="30"/>
    </location>
</feature>
<dbReference type="AlphaFoldDB" id="A0A518DMP1"/>
<evidence type="ECO:0000256" key="2">
    <source>
        <dbReference type="SAM" id="SignalP"/>
    </source>
</evidence>
<dbReference type="EMBL" id="CP036433">
    <property type="protein sequence ID" value="QDU93093.1"/>
    <property type="molecule type" value="Genomic_DNA"/>
</dbReference>